<comment type="caution">
    <text evidence="1">The sequence shown here is derived from an EMBL/GenBank/DDBJ whole genome shotgun (WGS) entry which is preliminary data.</text>
</comment>
<dbReference type="Proteomes" id="UP001208017">
    <property type="component" value="Unassembled WGS sequence"/>
</dbReference>
<gene>
    <name evidence="1" type="ORF">OS242_09760</name>
</gene>
<evidence type="ECO:0008006" key="3">
    <source>
        <dbReference type="Google" id="ProtNLM"/>
    </source>
</evidence>
<accession>A0ABT3X366</accession>
<proteinExistence type="predicted"/>
<dbReference type="RefSeq" id="WP_267151496.1">
    <property type="nucleotide sequence ID" value="NZ_JAPMLT010000004.1"/>
</dbReference>
<organism evidence="1 2">
    <name type="scientific">Tumebacillus lacus</name>
    <dbReference type="NCBI Taxonomy" id="2995335"/>
    <lineage>
        <taxon>Bacteria</taxon>
        <taxon>Bacillati</taxon>
        <taxon>Bacillota</taxon>
        <taxon>Bacilli</taxon>
        <taxon>Bacillales</taxon>
        <taxon>Alicyclobacillaceae</taxon>
        <taxon>Tumebacillus</taxon>
    </lineage>
</organism>
<protein>
    <recommendedName>
        <fullName evidence="3">HEPN domain-containing protein</fullName>
    </recommendedName>
</protein>
<evidence type="ECO:0000313" key="2">
    <source>
        <dbReference type="Proteomes" id="UP001208017"/>
    </source>
</evidence>
<sequence length="142" mass="16337">MDLYTKNGTIIRAHELNAEMTEVEFEFLVTKFEHALLYSITAMYLAFVKQSQIEFALSSFTRRKAVLHTKDFTPDVQRNLIDAVLRAEQHTTRLLDLADLYFYGEEDKGVVETCTSEALRAYQKTEFVGKKFLEAIAEVLGE</sequence>
<dbReference type="EMBL" id="JAPMLT010000004">
    <property type="protein sequence ID" value="MCX7570247.1"/>
    <property type="molecule type" value="Genomic_DNA"/>
</dbReference>
<keyword evidence="2" id="KW-1185">Reference proteome</keyword>
<reference evidence="1 2" key="1">
    <citation type="submission" date="2022-11" db="EMBL/GenBank/DDBJ databases">
        <title>Study of microbial diversity in lake waters.</title>
        <authorList>
            <person name="Zhang J."/>
        </authorList>
    </citation>
    <scope>NUCLEOTIDE SEQUENCE [LARGE SCALE GENOMIC DNA]</scope>
    <source>
        <strain evidence="1 2">DT12</strain>
    </source>
</reference>
<evidence type="ECO:0000313" key="1">
    <source>
        <dbReference type="EMBL" id="MCX7570247.1"/>
    </source>
</evidence>
<name>A0ABT3X366_9BACL</name>